<evidence type="ECO:0000256" key="4">
    <source>
        <dbReference type="ARBA" id="ARBA00022679"/>
    </source>
</evidence>
<sequence length="1091" mass="126042">MVSLSALDEEADDDHQIQGAGFVVARYDIDEDEGQEDDLEDEGDEPQFIRIPKLRRYIIDYRDVNGPLYIETDHAHYELVLPSKKYRSQYRSFYKLHSILQLVISSAKNDPEREFHDFVKEFEMAEVLDHPLNERDLWEIIPKLRQTLEIIPNADKLRESYIIRRLLSNKAPVIPRKINISKIARAISPSIPEIQYKGNADLAVLRRENQIPTHVTPYISQLAMGLFKEKLKVVGRHPPPEPALPTDELTLRVQGFLMRVSMRRRPQFRVEQRIAKRSHWLKYVTIDGINYSVGDTIVFVAGDDPHAHPRNPNDVVPSDTLANYFWFARLINVNGEHENVHVQWFQHSSRTFLERLGHPQELYLTEQCDTLPLNMIIGRVEVHYIKPTHSLAAVKPHDFFYRYIWDDDLGVFKDIDMEALMSAQNEPPPHNCHVCDLGERFDEDMQAETIRGGVRWHRVNYHIDDFVLIKADEGPCHIGHIISFNPRDRHGNNDFTVTVKLFGRIDMLGNRPVSTMKDERHLFYTDDRMTIEMVRLIGMCHVLVSNSIPELDAWKAISPRHFYVKYYFPALNVESWASRHRMEQADLVVCKKCTMANLKNFREMKTFLGEAAPLRVLDPFGGTGAFGLAMEELGCFKLTHAVEISPSAARTLRLNASRGVKVYNHCSNLVLRQAILTHENKNPEELKSIEGHALPPLPKPGDIDCIITGFPCQPHSRLNMYPKANDTKSNLILNTLSWVDFLKPQYCIFENVRGFLQFNLRVRQDGKHGVKGGIPMGGLKFVARALLDMGYQLRCGLLQAAHYGTPQTRVRFFLIAAKRGLELPNLPQPTHDFPLRDSLELKFPNGTIIQPIRTLPGIAQHRYVSVHDAISDLPVFHWRNPRKNISPRQMREQGIKDCLENQPWCGLSGRDIPYEHEPRTGFQAQCRRKATSDLQHYTRTYESKKVERIVEIPLEADADYRSLRPDLWEWQFANPSSSLARASFRPGLYGRVQRDGWFQTIVTNVDPTAKQCRVLHPYCKRIVTVRELARSQGFPDHFVFYAINDRVVTMHRQIGNAVPWPVSMAIAREFRDTLFKRWLKAREEEEAMDAD</sequence>
<dbReference type="Pfam" id="PF00145">
    <property type="entry name" value="DNA_methylase"/>
    <property type="match status" value="1"/>
</dbReference>
<dbReference type="HOGENOM" id="CLU_008262_0_0_1"/>
<keyword evidence="8" id="KW-0539">Nucleus</keyword>
<evidence type="ECO:0000313" key="13">
    <source>
        <dbReference type="EMBL" id="KIL00792.1"/>
    </source>
</evidence>
<evidence type="ECO:0000256" key="3">
    <source>
        <dbReference type="ARBA" id="ARBA00022603"/>
    </source>
</evidence>
<reference evidence="14" key="2">
    <citation type="submission" date="2015-01" db="EMBL/GenBank/DDBJ databases">
        <title>Evolutionary Origins and Diversification of the Mycorrhizal Mutualists.</title>
        <authorList>
            <consortium name="DOE Joint Genome Institute"/>
            <consortium name="Mycorrhizal Genomics Consortium"/>
            <person name="Kohler A."/>
            <person name="Kuo A."/>
            <person name="Nagy L.G."/>
            <person name="Floudas D."/>
            <person name="Copeland A."/>
            <person name="Barry K.W."/>
            <person name="Cichocki N."/>
            <person name="Veneault-Fourrey C."/>
            <person name="LaButti K."/>
            <person name="Lindquist E.A."/>
            <person name="Lipzen A."/>
            <person name="Lundell T."/>
            <person name="Morin E."/>
            <person name="Murat C."/>
            <person name="Riley R."/>
            <person name="Ohm R."/>
            <person name="Sun H."/>
            <person name="Tunlid A."/>
            <person name="Henrissat B."/>
            <person name="Grigoriev I.V."/>
            <person name="Hibbett D.S."/>
            <person name="Martin F."/>
        </authorList>
    </citation>
    <scope>NUCLEOTIDE SEQUENCE [LARGE SCALE GENOMIC DNA]</scope>
    <source>
        <strain evidence="14">Ve08.2h10</strain>
    </source>
</reference>
<dbReference type="GO" id="GO:0005634">
    <property type="term" value="C:nucleus"/>
    <property type="evidence" value="ECO:0007669"/>
    <property type="project" value="UniProtKB-SubCell"/>
</dbReference>
<evidence type="ECO:0000256" key="2">
    <source>
        <dbReference type="ARBA" id="ARBA00011975"/>
    </source>
</evidence>
<feature type="domain" description="BAH" evidence="12">
    <location>
        <begin position="289"/>
        <end position="416"/>
    </location>
</feature>
<dbReference type="InterPro" id="IPR050390">
    <property type="entry name" value="C5-Methyltransferase"/>
</dbReference>
<dbReference type="SUPFAM" id="SSF53335">
    <property type="entry name" value="S-adenosyl-L-methionine-dependent methyltransferases"/>
    <property type="match status" value="2"/>
</dbReference>
<reference evidence="13 14" key="1">
    <citation type="submission" date="2014-04" db="EMBL/GenBank/DDBJ databases">
        <authorList>
            <consortium name="DOE Joint Genome Institute"/>
            <person name="Kuo A."/>
            <person name="Kohler A."/>
            <person name="Jargeat P."/>
            <person name="Nagy L.G."/>
            <person name="Floudas D."/>
            <person name="Copeland A."/>
            <person name="Barry K.W."/>
            <person name="Cichocki N."/>
            <person name="Veneault-Fourrey C."/>
            <person name="LaButti K."/>
            <person name="Lindquist E.A."/>
            <person name="Lipzen A."/>
            <person name="Lundell T."/>
            <person name="Morin E."/>
            <person name="Murat C."/>
            <person name="Sun H."/>
            <person name="Tunlid A."/>
            <person name="Henrissat B."/>
            <person name="Grigoriev I.V."/>
            <person name="Hibbett D.S."/>
            <person name="Martin F."/>
            <person name="Nordberg H.P."/>
            <person name="Cantor M.N."/>
            <person name="Hua S.X."/>
        </authorList>
    </citation>
    <scope>NUCLEOTIDE SEQUENCE [LARGE SCALE GENOMIC DNA]</scope>
    <source>
        <strain evidence="13 14">Ve08.2h10</strain>
    </source>
</reference>
<dbReference type="GO" id="GO:0044027">
    <property type="term" value="P:negative regulation of gene expression via chromosomal CpG island methylation"/>
    <property type="evidence" value="ECO:0007669"/>
    <property type="project" value="TreeGrafter"/>
</dbReference>
<dbReference type="PROSITE" id="PS51038">
    <property type="entry name" value="BAH"/>
    <property type="match status" value="2"/>
</dbReference>
<dbReference type="PRINTS" id="PR00105">
    <property type="entry name" value="C5METTRFRASE"/>
</dbReference>
<keyword evidence="3 10" id="KW-0489">Methyltransferase</keyword>
<organism evidence="13 14">
    <name type="scientific">Paxillus rubicundulus Ve08.2h10</name>
    <dbReference type="NCBI Taxonomy" id="930991"/>
    <lineage>
        <taxon>Eukaryota</taxon>
        <taxon>Fungi</taxon>
        <taxon>Dikarya</taxon>
        <taxon>Basidiomycota</taxon>
        <taxon>Agaricomycotina</taxon>
        <taxon>Agaricomycetes</taxon>
        <taxon>Agaricomycetidae</taxon>
        <taxon>Boletales</taxon>
        <taxon>Paxilineae</taxon>
        <taxon>Paxillaceae</taxon>
        <taxon>Paxillus</taxon>
    </lineage>
</organism>
<evidence type="ECO:0000256" key="10">
    <source>
        <dbReference type="PROSITE-ProRule" id="PRU01016"/>
    </source>
</evidence>
<protein>
    <recommendedName>
        <fullName evidence="2">DNA (cytosine-5-)-methyltransferase</fullName>
        <ecNumber evidence="2">2.1.1.37</ecNumber>
    </recommendedName>
</protein>
<evidence type="ECO:0000256" key="11">
    <source>
        <dbReference type="RuleBase" id="RU000416"/>
    </source>
</evidence>
<gene>
    <name evidence="13" type="ORF">PAXRUDRAFT_29521</name>
</gene>
<evidence type="ECO:0000313" key="14">
    <source>
        <dbReference type="Proteomes" id="UP000054538"/>
    </source>
</evidence>
<dbReference type="Gene3D" id="3.90.120.10">
    <property type="entry name" value="DNA Methylase, subunit A, domain 2"/>
    <property type="match status" value="1"/>
</dbReference>
<dbReference type="OrthoDB" id="5376140at2759"/>
<comment type="similarity">
    <text evidence="10 11">Belongs to the class I-like SAM-binding methyltransferase superfamily. C5-methyltransferase family.</text>
</comment>
<dbReference type="SMART" id="SM00439">
    <property type="entry name" value="BAH"/>
    <property type="match status" value="2"/>
</dbReference>
<evidence type="ECO:0000256" key="5">
    <source>
        <dbReference type="ARBA" id="ARBA00022691"/>
    </source>
</evidence>
<comment type="subcellular location">
    <subcellularLocation>
        <location evidence="1">Nucleus</location>
    </subcellularLocation>
</comment>
<dbReference type="InterPro" id="IPR029063">
    <property type="entry name" value="SAM-dependent_MTases_sf"/>
</dbReference>
<evidence type="ECO:0000256" key="9">
    <source>
        <dbReference type="PIRSR" id="PIRSR037404-1"/>
    </source>
</evidence>
<keyword evidence="6" id="KW-0677">Repeat</keyword>
<dbReference type="PANTHER" id="PTHR10629">
    <property type="entry name" value="CYTOSINE-SPECIFIC METHYLTRANSFERASE"/>
    <property type="match status" value="1"/>
</dbReference>
<dbReference type="InterPro" id="IPR001525">
    <property type="entry name" value="C5_MeTfrase"/>
</dbReference>
<dbReference type="EC" id="2.1.1.37" evidence="2"/>
<dbReference type="InterPro" id="IPR022702">
    <property type="entry name" value="Cytosine_MeTrfase1_RFD"/>
</dbReference>
<evidence type="ECO:0000256" key="1">
    <source>
        <dbReference type="ARBA" id="ARBA00004123"/>
    </source>
</evidence>
<evidence type="ECO:0000256" key="7">
    <source>
        <dbReference type="ARBA" id="ARBA00023125"/>
    </source>
</evidence>
<proteinExistence type="inferred from homology"/>
<dbReference type="PROSITE" id="PS51679">
    <property type="entry name" value="SAM_MT_C5"/>
    <property type="match status" value="1"/>
</dbReference>
<dbReference type="Gene3D" id="3.40.50.150">
    <property type="entry name" value="Vaccinia Virus protein VP39"/>
    <property type="match status" value="1"/>
</dbReference>
<dbReference type="AlphaFoldDB" id="A0A0D0E6R1"/>
<dbReference type="InterPro" id="IPR043151">
    <property type="entry name" value="BAH_sf"/>
</dbReference>
<evidence type="ECO:0000259" key="12">
    <source>
        <dbReference type="PROSITE" id="PS51038"/>
    </source>
</evidence>
<dbReference type="Proteomes" id="UP000054538">
    <property type="component" value="Unassembled WGS sequence"/>
</dbReference>
<dbReference type="PANTHER" id="PTHR10629:SF52">
    <property type="entry name" value="DNA (CYTOSINE-5)-METHYLTRANSFERASE 1"/>
    <property type="match status" value="1"/>
</dbReference>
<evidence type="ECO:0000256" key="8">
    <source>
        <dbReference type="ARBA" id="ARBA00023242"/>
    </source>
</evidence>
<feature type="domain" description="BAH" evidence="12">
    <location>
        <begin position="459"/>
        <end position="579"/>
    </location>
</feature>
<dbReference type="GO" id="GO:0003886">
    <property type="term" value="F:DNA (cytosine-5-)-methyltransferase activity"/>
    <property type="evidence" value="ECO:0007669"/>
    <property type="project" value="UniProtKB-EC"/>
</dbReference>
<dbReference type="STRING" id="930991.A0A0D0E6R1"/>
<dbReference type="NCBIfam" id="TIGR00675">
    <property type="entry name" value="dcm"/>
    <property type="match status" value="1"/>
</dbReference>
<dbReference type="CDD" id="cd04370">
    <property type="entry name" value="BAH"/>
    <property type="match status" value="1"/>
</dbReference>
<keyword evidence="7" id="KW-0238">DNA-binding</keyword>
<evidence type="ECO:0000256" key="6">
    <source>
        <dbReference type="ARBA" id="ARBA00022737"/>
    </source>
</evidence>
<dbReference type="InParanoid" id="A0A0D0E6R1"/>
<accession>A0A0D0E6R1</accession>
<dbReference type="GO" id="GO:0032259">
    <property type="term" value="P:methylation"/>
    <property type="evidence" value="ECO:0007669"/>
    <property type="project" value="UniProtKB-KW"/>
</dbReference>
<dbReference type="EMBL" id="KN824826">
    <property type="protein sequence ID" value="KIL00792.1"/>
    <property type="molecule type" value="Genomic_DNA"/>
</dbReference>
<dbReference type="Pfam" id="PF12047">
    <property type="entry name" value="DNMT1-RFD"/>
    <property type="match status" value="1"/>
</dbReference>
<dbReference type="GO" id="GO:0003682">
    <property type="term" value="F:chromatin binding"/>
    <property type="evidence" value="ECO:0007669"/>
    <property type="project" value="InterPro"/>
</dbReference>
<keyword evidence="4 10" id="KW-0808">Transferase</keyword>
<keyword evidence="14" id="KW-1185">Reference proteome</keyword>
<dbReference type="GO" id="GO:0006346">
    <property type="term" value="P:DNA methylation-dependent constitutive heterochromatin formation"/>
    <property type="evidence" value="ECO:0007669"/>
    <property type="project" value="InterPro"/>
</dbReference>
<dbReference type="InterPro" id="IPR001025">
    <property type="entry name" value="BAH_dom"/>
</dbReference>
<name>A0A0D0E6R1_9AGAM</name>
<feature type="active site" evidence="9 10">
    <location>
        <position position="712"/>
    </location>
</feature>
<dbReference type="Pfam" id="PF01426">
    <property type="entry name" value="BAH"/>
    <property type="match status" value="2"/>
</dbReference>
<keyword evidence="5 10" id="KW-0949">S-adenosyl-L-methionine</keyword>
<dbReference type="GO" id="GO:0003677">
    <property type="term" value="F:DNA binding"/>
    <property type="evidence" value="ECO:0007669"/>
    <property type="project" value="UniProtKB-KW"/>
</dbReference>
<dbReference type="Gene3D" id="2.30.30.490">
    <property type="match status" value="2"/>
</dbReference>